<gene>
    <name evidence="1" type="ORF">JQS43_22390</name>
</gene>
<evidence type="ECO:0000313" key="1">
    <source>
        <dbReference type="EMBL" id="QSB14231.1"/>
    </source>
</evidence>
<proteinExistence type="predicted"/>
<reference evidence="1" key="1">
    <citation type="submission" date="2021-02" db="EMBL/GenBank/DDBJ databases">
        <title>Natrosporangium hydrolyticum gen. nov., sp. nov, a haloalkaliphilic actinobacterium from a soda solonchak soil.</title>
        <authorList>
            <person name="Sorokin D.Y."/>
            <person name="Khijniak T.V."/>
            <person name="Zakharycheva A.P."/>
            <person name="Boueva O.V."/>
            <person name="Ariskina E.V."/>
            <person name="Hahnke R.L."/>
            <person name="Bunk B."/>
            <person name="Sproer C."/>
            <person name="Schumann P."/>
            <person name="Evtushenko L.I."/>
            <person name="Kublanov I.V."/>
        </authorList>
    </citation>
    <scope>NUCLEOTIDE SEQUENCE</scope>
    <source>
        <strain evidence="1">DSM 106523</strain>
    </source>
</reference>
<keyword evidence="2" id="KW-1185">Reference proteome</keyword>
<organism evidence="1 2">
    <name type="scientific">Natronosporangium hydrolyticum</name>
    <dbReference type="NCBI Taxonomy" id="2811111"/>
    <lineage>
        <taxon>Bacteria</taxon>
        <taxon>Bacillati</taxon>
        <taxon>Actinomycetota</taxon>
        <taxon>Actinomycetes</taxon>
        <taxon>Micromonosporales</taxon>
        <taxon>Micromonosporaceae</taxon>
        <taxon>Natronosporangium</taxon>
    </lineage>
</organism>
<dbReference type="Proteomes" id="UP000662857">
    <property type="component" value="Chromosome"/>
</dbReference>
<name>A0A895YA45_9ACTN</name>
<dbReference type="KEGG" id="nhy:JQS43_22390"/>
<evidence type="ECO:0000313" key="2">
    <source>
        <dbReference type="Proteomes" id="UP000662857"/>
    </source>
</evidence>
<dbReference type="AlphaFoldDB" id="A0A895YA45"/>
<accession>A0A895YA45</accession>
<protein>
    <submittedName>
        <fullName evidence="1">Uncharacterized protein</fullName>
    </submittedName>
</protein>
<dbReference type="RefSeq" id="WP_239676351.1">
    <property type="nucleotide sequence ID" value="NZ_CP070499.1"/>
</dbReference>
<sequence length="93" mass="10567">MSEQGSIQQRITEWTPPTRLAFHMEHTDLAFARCVDRVSDEFQLASLDGGTATLLSRTTQIGIRGRFRCLKKAAVFVGLKAVHRHVFRAWQNP</sequence>
<dbReference type="EMBL" id="CP070499">
    <property type="protein sequence ID" value="QSB14231.1"/>
    <property type="molecule type" value="Genomic_DNA"/>
</dbReference>